<name>A0A336LL89_CULSO</name>
<sequence>MVCILLMYNTNNMKFCIEIFLCVFLKINAVHSTWMLDVEPDIKPCMPDNQFNLIDVSNFKLIDKSDGKKVYVNGTLKFLQEASGIISINFTTEHLKNGIWMPGDFHYYRADACAYINDPMGQPLIYMIVQKAMKQKRCPFKSGHTETFDMYSLTDTPFMIPPQYIGEWRAYSRLYKNDKLIECFKVQFEVV</sequence>
<evidence type="ECO:0000313" key="2">
    <source>
        <dbReference type="EMBL" id="SSW98416.1"/>
    </source>
</evidence>
<gene>
    <name evidence="3" type="primary">CSON010983</name>
</gene>
<accession>A0A336LL89</accession>
<dbReference type="InterPro" id="IPR036846">
    <property type="entry name" value="GM2-AP_sf"/>
</dbReference>
<evidence type="ECO:0000313" key="3">
    <source>
        <dbReference type="EMBL" id="SSX18802.1"/>
    </source>
</evidence>
<dbReference type="OMA" id="QVSTEPW"/>
<organism evidence="3">
    <name type="scientific">Culicoides sonorensis</name>
    <name type="common">Biting midge</name>
    <dbReference type="NCBI Taxonomy" id="179676"/>
    <lineage>
        <taxon>Eukaryota</taxon>
        <taxon>Metazoa</taxon>
        <taxon>Ecdysozoa</taxon>
        <taxon>Arthropoda</taxon>
        <taxon>Hexapoda</taxon>
        <taxon>Insecta</taxon>
        <taxon>Pterygota</taxon>
        <taxon>Neoptera</taxon>
        <taxon>Endopterygota</taxon>
        <taxon>Diptera</taxon>
        <taxon>Nematocera</taxon>
        <taxon>Chironomoidea</taxon>
        <taxon>Ceratopogonidae</taxon>
        <taxon>Ceratopogoninae</taxon>
        <taxon>Culicoides</taxon>
        <taxon>Monoculicoides</taxon>
    </lineage>
</organism>
<proteinExistence type="predicted"/>
<reference evidence="2" key="1">
    <citation type="submission" date="2018-04" db="EMBL/GenBank/DDBJ databases">
        <authorList>
            <person name="Go L.Y."/>
            <person name="Mitchell J.A."/>
        </authorList>
    </citation>
    <scope>NUCLEOTIDE SEQUENCE</scope>
    <source>
        <tissue evidence="2">Whole organism</tissue>
    </source>
</reference>
<dbReference type="EMBL" id="UFQS01000045">
    <property type="protein sequence ID" value="SSW98416.1"/>
    <property type="molecule type" value="Genomic_DNA"/>
</dbReference>
<reference evidence="3" key="2">
    <citation type="submission" date="2018-07" db="EMBL/GenBank/DDBJ databases">
        <authorList>
            <person name="Quirk P.G."/>
            <person name="Krulwich T.A."/>
        </authorList>
    </citation>
    <scope>NUCLEOTIDE SEQUENCE</scope>
</reference>
<evidence type="ECO:0000256" key="1">
    <source>
        <dbReference type="ARBA" id="ARBA00022729"/>
    </source>
</evidence>
<protein>
    <submittedName>
        <fullName evidence="3">CSON010983 protein</fullName>
    </submittedName>
</protein>
<dbReference type="EMBL" id="UFQT01000045">
    <property type="protein sequence ID" value="SSX18802.1"/>
    <property type="molecule type" value="Genomic_DNA"/>
</dbReference>
<dbReference type="AlphaFoldDB" id="A0A336LL89"/>
<keyword evidence="1" id="KW-0732">Signal</keyword>
<dbReference type="VEuPathDB" id="VectorBase:CSON010983"/>
<dbReference type="Gene3D" id="2.70.220.10">
    <property type="entry name" value="Ganglioside GM2 activator"/>
    <property type="match status" value="1"/>
</dbReference>